<keyword evidence="3" id="KW-0863">Zinc-finger</keyword>
<sequence length="217" mass="24719">MLHLETNVVFTADYQTSKANESYLGVTGHLISLTWELCSVALGVRVIKERRYSSAYAEHFKSVADDWEIFDKISTFKTDNARNVICAFGSLPFQHMPCIAHILQLSVNKGIKESGLEAVLSKSLKLVENVQHSPANQTELKENQSLLNVKEEVFIQNSPTRWNSTLQMIERPIRNKEAVIEILNSSIHKHSLTLLTDAEWERLCILRSFLEPCRYAT</sequence>
<dbReference type="GO" id="GO:0008270">
    <property type="term" value="F:zinc ion binding"/>
    <property type="evidence" value="ECO:0007669"/>
    <property type="project" value="UniProtKB-KW"/>
</dbReference>
<keyword evidence="7" id="KW-1185">Reference proteome</keyword>
<dbReference type="InterPro" id="IPR052035">
    <property type="entry name" value="ZnF_BED_domain_contain"/>
</dbReference>
<dbReference type="GO" id="GO:0005634">
    <property type="term" value="C:nucleus"/>
    <property type="evidence" value="ECO:0007669"/>
    <property type="project" value="UniProtKB-SubCell"/>
</dbReference>
<evidence type="ECO:0000256" key="3">
    <source>
        <dbReference type="ARBA" id="ARBA00022771"/>
    </source>
</evidence>
<dbReference type="InterPro" id="IPR012337">
    <property type="entry name" value="RNaseH-like_sf"/>
</dbReference>
<proteinExistence type="predicted"/>
<evidence type="ECO:0000256" key="1">
    <source>
        <dbReference type="ARBA" id="ARBA00004123"/>
    </source>
</evidence>
<dbReference type="Proteomes" id="UP000031668">
    <property type="component" value="Unassembled WGS sequence"/>
</dbReference>
<dbReference type="PANTHER" id="PTHR46481">
    <property type="entry name" value="ZINC FINGER BED DOMAIN-CONTAINING PROTEIN 4"/>
    <property type="match status" value="1"/>
</dbReference>
<dbReference type="EMBL" id="JWZT01004017">
    <property type="protein sequence ID" value="KII65107.1"/>
    <property type="molecule type" value="Genomic_DNA"/>
</dbReference>
<organism evidence="6 7">
    <name type="scientific">Thelohanellus kitauei</name>
    <name type="common">Myxosporean</name>
    <dbReference type="NCBI Taxonomy" id="669202"/>
    <lineage>
        <taxon>Eukaryota</taxon>
        <taxon>Metazoa</taxon>
        <taxon>Cnidaria</taxon>
        <taxon>Myxozoa</taxon>
        <taxon>Myxosporea</taxon>
        <taxon>Bivalvulida</taxon>
        <taxon>Platysporina</taxon>
        <taxon>Myxobolidae</taxon>
        <taxon>Thelohanellus</taxon>
    </lineage>
</organism>
<dbReference type="AlphaFoldDB" id="A0A0C2MTW5"/>
<accession>A0A0C2MTW5</accession>
<comment type="subcellular location">
    <subcellularLocation>
        <location evidence="1">Nucleus</location>
    </subcellularLocation>
</comment>
<evidence type="ECO:0000256" key="5">
    <source>
        <dbReference type="ARBA" id="ARBA00023242"/>
    </source>
</evidence>
<reference evidence="6 7" key="1">
    <citation type="journal article" date="2014" name="Genome Biol. Evol.">
        <title>The genome of the myxosporean Thelohanellus kitauei shows adaptations to nutrient acquisition within its fish host.</title>
        <authorList>
            <person name="Yang Y."/>
            <person name="Xiong J."/>
            <person name="Zhou Z."/>
            <person name="Huo F."/>
            <person name="Miao W."/>
            <person name="Ran C."/>
            <person name="Liu Y."/>
            <person name="Zhang J."/>
            <person name="Feng J."/>
            <person name="Wang M."/>
            <person name="Wang M."/>
            <person name="Wang L."/>
            <person name="Yao B."/>
        </authorList>
    </citation>
    <scope>NUCLEOTIDE SEQUENCE [LARGE SCALE GENOMIC DNA]</scope>
    <source>
        <strain evidence="6">Wuqing</strain>
    </source>
</reference>
<dbReference type="PANTHER" id="PTHR46481:SF10">
    <property type="entry name" value="ZINC FINGER BED DOMAIN-CONTAINING PROTEIN 39"/>
    <property type="match status" value="1"/>
</dbReference>
<comment type="caution">
    <text evidence="6">The sequence shown here is derived from an EMBL/GenBank/DDBJ whole genome shotgun (WGS) entry which is preliminary data.</text>
</comment>
<evidence type="ECO:0000313" key="7">
    <source>
        <dbReference type="Proteomes" id="UP000031668"/>
    </source>
</evidence>
<evidence type="ECO:0000256" key="2">
    <source>
        <dbReference type="ARBA" id="ARBA00022723"/>
    </source>
</evidence>
<keyword evidence="5" id="KW-0539">Nucleus</keyword>
<gene>
    <name evidence="6" type="ORF">RF11_15927</name>
</gene>
<dbReference type="SUPFAM" id="SSF53098">
    <property type="entry name" value="Ribonuclease H-like"/>
    <property type="match status" value="1"/>
</dbReference>
<dbReference type="OMA" id="FEHLPCV"/>
<keyword evidence="2" id="KW-0479">Metal-binding</keyword>
<evidence type="ECO:0000256" key="4">
    <source>
        <dbReference type="ARBA" id="ARBA00022833"/>
    </source>
</evidence>
<keyword evidence="4" id="KW-0862">Zinc</keyword>
<protein>
    <submittedName>
        <fullName evidence="6">Zinc finger BED domain-containing protein 1</fullName>
    </submittedName>
</protein>
<name>A0A0C2MTW5_THEKT</name>
<dbReference type="OrthoDB" id="1607513at2759"/>
<evidence type="ECO:0000313" key="6">
    <source>
        <dbReference type="EMBL" id="KII65107.1"/>
    </source>
</evidence>